<proteinExistence type="predicted"/>
<dbReference type="AlphaFoldDB" id="A0A4P9WEV1"/>
<accession>A0A4P9WEV1</accession>
<dbReference type="EMBL" id="KZ996389">
    <property type="protein sequence ID" value="RKO88936.1"/>
    <property type="molecule type" value="Genomic_DNA"/>
</dbReference>
<evidence type="ECO:0000313" key="1">
    <source>
        <dbReference type="EMBL" id="RKO88936.1"/>
    </source>
</evidence>
<evidence type="ECO:0000313" key="2">
    <source>
        <dbReference type="Proteomes" id="UP000269721"/>
    </source>
</evidence>
<gene>
    <name evidence="1" type="ORF">BDK51DRAFT_47806</name>
</gene>
<dbReference type="Proteomes" id="UP000269721">
    <property type="component" value="Unassembled WGS sequence"/>
</dbReference>
<protein>
    <submittedName>
        <fullName evidence="1">Uncharacterized protein</fullName>
    </submittedName>
</protein>
<dbReference type="OrthoDB" id="407658at2759"/>
<keyword evidence="2" id="KW-1185">Reference proteome</keyword>
<sequence length="313" mass="34270">MPLGSVARVGLTEAALPHHRGNSAHHWDDAADAEVGIAHRRRDAAHNGGDAMDHGALSPDAEVGTAHHGNPPRIIGLTLRLAPRIIGETLRIDGSTPYTTQPHIMEYKAADPMPACIMATCPPPAKPTSAGRGRKEVAFCMECTYNILLQDGARNQLDLAHRVAYSYAVTGQPDHARRIIDDAHAACPREGVRNAETILMHSRAYAPGAVFSDFIDDLEKLFEKTDRRRTYFLSGMLARILEIGKRHGLLLNERAYEAMIHFEATVNYNIEEAQRLLAQRLAGPPMPRIHSYNSILLGLVASKFAPVTSRASS</sequence>
<organism evidence="1 2">
    <name type="scientific">Blyttiomyces helicus</name>
    <dbReference type="NCBI Taxonomy" id="388810"/>
    <lineage>
        <taxon>Eukaryota</taxon>
        <taxon>Fungi</taxon>
        <taxon>Fungi incertae sedis</taxon>
        <taxon>Chytridiomycota</taxon>
        <taxon>Chytridiomycota incertae sedis</taxon>
        <taxon>Chytridiomycetes</taxon>
        <taxon>Chytridiomycetes incertae sedis</taxon>
        <taxon>Blyttiomyces</taxon>
    </lineage>
</organism>
<name>A0A4P9WEV1_9FUNG</name>
<reference evidence="2" key="1">
    <citation type="journal article" date="2018" name="Nat. Microbiol.">
        <title>Leveraging single-cell genomics to expand the fungal tree of life.</title>
        <authorList>
            <person name="Ahrendt S.R."/>
            <person name="Quandt C.A."/>
            <person name="Ciobanu D."/>
            <person name="Clum A."/>
            <person name="Salamov A."/>
            <person name="Andreopoulos B."/>
            <person name="Cheng J.F."/>
            <person name="Woyke T."/>
            <person name="Pelin A."/>
            <person name="Henrissat B."/>
            <person name="Reynolds N.K."/>
            <person name="Benny G.L."/>
            <person name="Smith M.E."/>
            <person name="James T.Y."/>
            <person name="Grigoriev I.V."/>
        </authorList>
    </citation>
    <scope>NUCLEOTIDE SEQUENCE [LARGE SCALE GENOMIC DNA]</scope>
</reference>